<proteinExistence type="inferred from homology"/>
<dbReference type="PANTHER" id="PTHR43668">
    <property type="entry name" value="ALLANTOINASE"/>
    <property type="match status" value="1"/>
</dbReference>
<comment type="cofactor">
    <cofactor evidence="1">
        <name>Zn(2+)</name>
        <dbReference type="ChEBI" id="CHEBI:29105"/>
    </cofactor>
</comment>
<evidence type="ECO:0000256" key="4">
    <source>
        <dbReference type="ARBA" id="ARBA00022723"/>
    </source>
</evidence>
<dbReference type="CDD" id="cd01318">
    <property type="entry name" value="DHOase_IIb"/>
    <property type="match status" value="1"/>
</dbReference>
<dbReference type="RefSeq" id="WP_353110968.1">
    <property type="nucleotide sequence ID" value="NZ_APND01000002.1"/>
</dbReference>
<dbReference type="InterPro" id="IPR006680">
    <property type="entry name" value="Amidohydro-rel"/>
</dbReference>
<dbReference type="PANTHER" id="PTHR43668:SF4">
    <property type="entry name" value="ALLANTOINASE"/>
    <property type="match status" value="1"/>
</dbReference>
<organism evidence="7 8">
    <name type="scientific">Salinisphaera dokdonensis CL-ES53</name>
    <dbReference type="NCBI Taxonomy" id="1304272"/>
    <lineage>
        <taxon>Bacteria</taxon>
        <taxon>Pseudomonadati</taxon>
        <taxon>Pseudomonadota</taxon>
        <taxon>Gammaproteobacteria</taxon>
        <taxon>Salinisphaerales</taxon>
        <taxon>Salinisphaeraceae</taxon>
        <taxon>Salinisphaera</taxon>
    </lineage>
</organism>
<reference evidence="7 8" key="1">
    <citation type="submission" date="2013-03" db="EMBL/GenBank/DDBJ databases">
        <title>Salinisphaera dokdonensis CL-ES53 Genome Sequencing.</title>
        <authorList>
            <person name="Li C."/>
            <person name="Lai Q."/>
            <person name="Shao Z."/>
        </authorList>
    </citation>
    <scope>NUCLEOTIDE SEQUENCE [LARGE SCALE GENOMIC DNA]</scope>
    <source>
        <strain evidence="7 8">CL-ES53</strain>
    </source>
</reference>
<sequence length="448" mass="49385">MTDYLIANARIVNEGQRREADVLIREGRIEKIAAAIDAPGDVEVIDAQGRFLLPGMIDDQVHFREPGLTAKADLASESRAAVAGGITSFMDMPNVKPPTIDNDSLAAKHELARGRCTANFGFHFGATNDNIEDIKQLDTRLAAGVKIFMGASTGKMLVDDDTALEQIFEHSPLTVLTHCEDTPMIERNAARARELYGDDVPMSEHPVIRSREACYASSSKAMDLARRHGTQLHILHITTADELELFERGAMGNKQITAEACIHHLFFEDSDYAARGTLIKCNPAIKTHDDRDALLKALAEDRIDVLATDHAPHLFEEKDTPYFDAPAGLPLVQHAMVSLLDHVSAGHFSLEQLVTKAAHNPADRFGVAERGYIREGYWADLVLVDMDGQTVVDNEPVLAKCGWTPFSGHTFQSRIMSTFVSGQLAYHEGKLSQGCIGQALTYNRDRRR</sequence>
<name>A0ABV2B0G9_9GAMM</name>
<feature type="domain" description="Amidohydrolase-related" evidence="6">
    <location>
        <begin position="51"/>
        <end position="424"/>
    </location>
</feature>
<comment type="function">
    <text evidence="2">Catalyzes the reversible cyclization of carbamoyl aspartate to dihydroorotate.</text>
</comment>
<protein>
    <submittedName>
        <fullName evidence="7">Dihydroorotase</fullName>
        <ecNumber evidence="7">3.5.2.3</ecNumber>
    </submittedName>
</protein>
<dbReference type="InterPro" id="IPR032466">
    <property type="entry name" value="Metal_Hydrolase"/>
</dbReference>
<dbReference type="Proteomes" id="UP001460888">
    <property type="component" value="Unassembled WGS sequence"/>
</dbReference>
<keyword evidence="4" id="KW-0479">Metal-binding</keyword>
<evidence type="ECO:0000256" key="1">
    <source>
        <dbReference type="ARBA" id="ARBA00001947"/>
    </source>
</evidence>
<dbReference type="EMBL" id="APND01000002">
    <property type="protein sequence ID" value="MES1929070.1"/>
    <property type="molecule type" value="Genomic_DNA"/>
</dbReference>
<dbReference type="Gene3D" id="2.30.40.10">
    <property type="entry name" value="Urease, subunit C, domain 1"/>
    <property type="match status" value="1"/>
</dbReference>
<dbReference type="SUPFAM" id="SSF51338">
    <property type="entry name" value="Composite domain of metallo-dependent hydrolases"/>
    <property type="match status" value="1"/>
</dbReference>
<evidence type="ECO:0000313" key="7">
    <source>
        <dbReference type="EMBL" id="MES1929070.1"/>
    </source>
</evidence>
<keyword evidence="8" id="KW-1185">Reference proteome</keyword>
<dbReference type="SUPFAM" id="SSF51556">
    <property type="entry name" value="Metallo-dependent hydrolases"/>
    <property type="match status" value="1"/>
</dbReference>
<dbReference type="EC" id="3.5.2.3" evidence="7"/>
<dbReference type="InterPro" id="IPR002195">
    <property type="entry name" value="Dihydroorotase_CS"/>
</dbReference>
<dbReference type="InterPro" id="IPR011059">
    <property type="entry name" value="Metal-dep_hydrolase_composite"/>
</dbReference>
<comment type="caution">
    <text evidence="7">The sequence shown here is derived from an EMBL/GenBank/DDBJ whole genome shotgun (WGS) entry which is preliminary data.</text>
</comment>
<keyword evidence="5 7" id="KW-0378">Hydrolase</keyword>
<dbReference type="PROSITE" id="PS00483">
    <property type="entry name" value="DIHYDROOROTASE_2"/>
    <property type="match status" value="1"/>
</dbReference>
<dbReference type="Pfam" id="PF01979">
    <property type="entry name" value="Amidohydro_1"/>
    <property type="match status" value="1"/>
</dbReference>
<accession>A0ABV2B0G9</accession>
<dbReference type="GO" id="GO:0004151">
    <property type="term" value="F:dihydroorotase activity"/>
    <property type="evidence" value="ECO:0007669"/>
    <property type="project" value="UniProtKB-EC"/>
</dbReference>
<evidence type="ECO:0000259" key="6">
    <source>
        <dbReference type="Pfam" id="PF01979"/>
    </source>
</evidence>
<evidence type="ECO:0000256" key="5">
    <source>
        <dbReference type="ARBA" id="ARBA00022801"/>
    </source>
</evidence>
<gene>
    <name evidence="7" type="ORF">SADO_07437</name>
</gene>
<dbReference type="NCBIfam" id="NF006688">
    <property type="entry name" value="PRK09236.1"/>
    <property type="match status" value="1"/>
</dbReference>
<dbReference type="InterPro" id="IPR050138">
    <property type="entry name" value="DHOase/Allantoinase_Hydrolase"/>
</dbReference>
<evidence type="ECO:0000313" key="8">
    <source>
        <dbReference type="Proteomes" id="UP001460888"/>
    </source>
</evidence>
<evidence type="ECO:0000256" key="2">
    <source>
        <dbReference type="ARBA" id="ARBA00002368"/>
    </source>
</evidence>
<dbReference type="NCBIfam" id="TIGR00857">
    <property type="entry name" value="pyrC_multi"/>
    <property type="match status" value="1"/>
</dbReference>
<comment type="similarity">
    <text evidence="3">Belongs to the metallo-dependent hydrolases superfamily. DHOase family. Class I DHOase subfamily.</text>
</comment>
<evidence type="ECO:0000256" key="3">
    <source>
        <dbReference type="ARBA" id="ARBA00010286"/>
    </source>
</evidence>
<dbReference type="Gene3D" id="3.20.20.140">
    <property type="entry name" value="Metal-dependent hydrolases"/>
    <property type="match status" value="1"/>
</dbReference>